<evidence type="ECO:0000256" key="1">
    <source>
        <dbReference type="ARBA" id="ARBA00009922"/>
    </source>
</evidence>
<dbReference type="Proteomes" id="UP000433071">
    <property type="component" value="Unassembled WGS sequence"/>
</dbReference>
<feature type="region of interest" description="Disordered" evidence="11">
    <location>
        <begin position="610"/>
        <end position="633"/>
    </location>
</feature>
<protein>
    <recommendedName>
        <fullName evidence="8">DNA 3'-5' helicase</fullName>
        <ecNumber evidence="8">5.6.2.4</ecNumber>
    </recommendedName>
</protein>
<dbReference type="InterPro" id="IPR014017">
    <property type="entry name" value="DNA_helicase_UvrD-like_C"/>
</dbReference>
<proteinExistence type="inferred from homology"/>
<gene>
    <name evidence="14" type="ORF">GJ743_09360</name>
</gene>
<reference evidence="14 15" key="1">
    <citation type="submission" date="2019-11" db="EMBL/GenBank/DDBJ databases">
        <title>Agromyces kandeliae sp. nov., isolated from mangrove soil.</title>
        <authorList>
            <person name="Wang R."/>
        </authorList>
    </citation>
    <scope>NUCLEOTIDE SEQUENCE [LARGE SCALE GENOMIC DNA]</scope>
    <source>
        <strain evidence="14 15">JCM 11433</strain>
    </source>
</reference>
<keyword evidence="15" id="KW-1185">Reference proteome</keyword>
<dbReference type="GO" id="GO:0043138">
    <property type="term" value="F:3'-5' DNA helicase activity"/>
    <property type="evidence" value="ECO:0007669"/>
    <property type="project" value="UniProtKB-EC"/>
</dbReference>
<dbReference type="InterPro" id="IPR014016">
    <property type="entry name" value="UvrD-like_ATP-bd"/>
</dbReference>
<dbReference type="GO" id="GO:0005829">
    <property type="term" value="C:cytosol"/>
    <property type="evidence" value="ECO:0007669"/>
    <property type="project" value="TreeGrafter"/>
</dbReference>
<evidence type="ECO:0000256" key="5">
    <source>
        <dbReference type="ARBA" id="ARBA00022840"/>
    </source>
</evidence>
<evidence type="ECO:0000256" key="10">
    <source>
        <dbReference type="PROSITE-ProRule" id="PRU00560"/>
    </source>
</evidence>
<dbReference type="Pfam" id="PF13361">
    <property type="entry name" value="UvrD_C"/>
    <property type="match status" value="2"/>
</dbReference>
<evidence type="ECO:0000256" key="11">
    <source>
        <dbReference type="SAM" id="MobiDB-lite"/>
    </source>
</evidence>
<dbReference type="InterPro" id="IPR000212">
    <property type="entry name" value="DNA_helicase_UvrD/REP"/>
</dbReference>
<feature type="domain" description="UvrD-like helicase ATP-binding" evidence="12">
    <location>
        <begin position="12"/>
        <end position="292"/>
    </location>
</feature>
<dbReference type="GO" id="GO:0033202">
    <property type="term" value="C:DNA helicase complex"/>
    <property type="evidence" value="ECO:0007669"/>
    <property type="project" value="TreeGrafter"/>
</dbReference>
<evidence type="ECO:0000256" key="4">
    <source>
        <dbReference type="ARBA" id="ARBA00022806"/>
    </source>
</evidence>
<evidence type="ECO:0000313" key="15">
    <source>
        <dbReference type="Proteomes" id="UP000433071"/>
    </source>
</evidence>
<dbReference type="PANTHER" id="PTHR11070:SF69">
    <property type="entry name" value="ATP-DEPENDENT DNA HELICASE UVRD2"/>
    <property type="match status" value="1"/>
</dbReference>
<sequence>MVDLVTGDPLLTALDDEQRVAAEALIGPVCVLAGAGTGKTRAITHRIAYGVASGSYDPARVMALTFTSRAAAELRTRLRGLGAGTVAARTFHAAALAQLNHFWPIVVGGPAPRVLEFKGRLLGLAAERSRVKVDTATLRDVAAEIEWRKVGLVGMDDYRVRLASRGAPGSLTAEQMLALVEAYEELKDERRAIDFEDVLLATAGMIESEPAVAMQVREAYRHFVVDEYQDVSPAQQHLLELWLGGRRDVCVVGDASQTIYSFAGASAEYLLGFERHYPDATMVRLERNYRSTPEIVDVANRLMRGRPGALRLAAAAPDGGDPAASDGSAPDGSAVDGSTPARSVPDDRSAPIADPAPTRGGRAAADGIAHGPAPEVVEYPDELAESRGVAARVRQRIDAGTPPESIAVLLRVNSQSALFEQALGDVGVSVRVRGAQRFFDRPEVREAVHAIRAAALAIADEPLFKSVSDVLRSLGWTVEPPAGPGAVRDRWESLNAIARLVDDQPAGTTFRRFADDLRTRAETHHEPAVAAVTIATLHSAKGLEWDEVHLPGLTEGMLPIAYATGFEAIDEERRLLYVGITRARRRLSLSFSRWSAGRRAEREPSRFLRELDIRTPGASRPASAAGAPARARR</sequence>
<name>A0A6I3M5K6_9MICO</name>
<comment type="catalytic activity">
    <reaction evidence="9">
        <text>ATP + H2O = ADP + phosphate + H(+)</text>
        <dbReference type="Rhea" id="RHEA:13065"/>
        <dbReference type="ChEBI" id="CHEBI:15377"/>
        <dbReference type="ChEBI" id="CHEBI:15378"/>
        <dbReference type="ChEBI" id="CHEBI:30616"/>
        <dbReference type="ChEBI" id="CHEBI:43474"/>
        <dbReference type="ChEBI" id="CHEBI:456216"/>
        <dbReference type="EC" id="5.6.2.4"/>
    </reaction>
</comment>
<dbReference type="EMBL" id="WMLB01000022">
    <property type="protein sequence ID" value="MTH68575.1"/>
    <property type="molecule type" value="Genomic_DNA"/>
</dbReference>
<feature type="compositionally biased region" description="Low complexity" evidence="11">
    <location>
        <begin position="616"/>
        <end position="633"/>
    </location>
</feature>
<dbReference type="PROSITE" id="PS51217">
    <property type="entry name" value="UVRD_HELICASE_CTER"/>
    <property type="match status" value="1"/>
</dbReference>
<feature type="compositionally biased region" description="Low complexity" evidence="11">
    <location>
        <begin position="314"/>
        <end position="334"/>
    </location>
</feature>
<dbReference type="SUPFAM" id="SSF52540">
    <property type="entry name" value="P-loop containing nucleoside triphosphate hydrolases"/>
    <property type="match status" value="1"/>
</dbReference>
<dbReference type="Gene3D" id="1.10.10.160">
    <property type="match status" value="1"/>
</dbReference>
<dbReference type="GO" id="GO:0016787">
    <property type="term" value="F:hydrolase activity"/>
    <property type="evidence" value="ECO:0007669"/>
    <property type="project" value="UniProtKB-UniRule"/>
</dbReference>
<keyword evidence="4 10" id="KW-0347">Helicase</keyword>
<evidence type="ECO:0000259" key="13">
    <source>
        <dbReference type="PROSITE" id="PS51217"/>
    </source>
</evidence>
<accession>A0A6I3M5K6</accession>
<dbReference type="InterPro" id="IPR013986">
    <property type="entry name" value="DExx_box_DNA_helicase_dom_sf"/>
</dbReference>
<dbReference type="Pfam" id="PF00580">
    <property type="entry name" value="UvrD-helicase"/>
    <property type="match status" value="1"/>
</dbReference>
<feature type="domain" description="UvrD-like helicase C-terminal" evidence="13">
    <location>
        <begin position="343"/>
        <end position="585"/>
    </location>
</feature>
<evidence type="ECO:0000256" key="3">
    <source>
        <dbReference type="ARBA" id="ARBA00022801"/>
    </source>
</evidence>
<comment type="catalytic activity">
    <reaction evidence="7">
        <text>Couples ATP hydrolysis with the unwinding of duplex DNA by translocating in the 3'-5' direction.</text>
        <dbReference type="EC" id="5.6.2.4"/>
    </reaction>
</comment>
<keyword evidence="2 10" id="KW-0547">Nucleotide-binding</keyword>
<feature type="binding site" evidence="10">
    <location>
        <begin position="33"/>
        <end position="40"/>
    </location>
    <ligand>
        <name>ATP</name>
        <dbReference type="ChEBI" id="CHEBI:30616"/>
    </ligand>
</feature>
<evidence type="ECO:0000256" key="7">
    <source>
        <dbReference type="ARBA" id="ARBA00034617"/>
    </source>
</evidence>
<comment type="caution">
    <text evidence="14">The sequence shown here is derived from an EMBL/GenBank/DDBJ whole genome shotgun (WGS) entry which is preliminary data.</text>
</comment>
<evidence type="ECO:0000259" key="12">
    <source>
        <dbReference type="PROSITE" id="PS51198"/>
    </source>
</evidence>
<dbReference type="AlphaFoldDB" id="A0A6I3M5K6"/>
<dbReference type="GO" id="GO:0000725">
    <property type="term" value="P:recombinational repair"/>
    <property type="evidence" value="ECO:0007669"/>
    <property type="project" value="TreeGrafter"/>
</dbReference>
<dbReference type="PROSITE" id="PS51198">
    <property type="entry name" value="UVRD_HELICASE_ATP_BIND"/>
    <property type="match status" value="1"/>
</dbReference>
<comment type="similarity">
    <text evidence="1">Belongs to the helicase family. UvrD subfamily.</text>
</comment>
<keyword evidence="3 10" id="KW-0378">Hydrolase</keyword>
<evidence type="ECO:0000256" key="2">
    <source>
        <dbReference type="ARBA" id="ARBA00022741"/>
    </source>
</evidence>
<feature type="region of interest" description="Disordered" evidence="11">
    <location>
        <begin position="314"/>
        <end position="374"/>
    </location>
</feature>
<dbReference type="Gene3D" id="1.10.486.10">
    <property type="entry name" value="PCRA, domain 4"/>
    <property type="match status" value="1"/>
</dbReference>
<dbReference type="PANTHER" id="PTHR11070">
    <property type="entry name" value="UVRD / RECB / PCRA DNA HELICASE FAMILY MEMBER"/>
    <property type="match status" value="1"/>
</dbReference>
<dbReference type="EC" id="5.6.2.4" evidence="8"/>
<evidence type="ECO:0000256" key="9">
    <source>
        <dbReference type="ARBA" id="ARBA00048988"/>
    </source>
</evidence>
<keyword evidence="6" id="KW-0413">Isomerase</keyword>
<dbReference type="CDD" id="cd17932">
    <property type="entry name" value="DEXQc_UvrD"/>
    <property type="match status" value="1"/>
</dbReference>
<evidence type="ECO:0000256" key="6">
    <source>
        <dbReference type="ARBA" id="ARBA00023235"/>
    </source>
</evidence>
<evidence type="ECO:0000256" key="8">
    <source>
        <dbReference type="ARBA" id="ARBA00034808"/>
    </source>
</evidence>
<dbReference type="GO" id="GO:0005524">
    <property type="term" value="F:ATP binding"/>
    <property type="evidence" value="ECO:0007669"/>
    <property type="project" value="UniProtKB-UniRule"/>
</dbReference>
<organism evidence="14 15">
    <name type="scientific">Agromyces bracchium</name>
    <dbReference type="NCBI Taxonomy" id="88376"/>
    <lineage>
        <taxon>Bacteria</taxon>
        <taxon>Bacillati</taxon>
        <taxon>Actinomycetota</taxon>
        <taxon>Actinomycetes</taxon>
        <taxon>Micrococcales</taxon>
        <taxon>Microbacteriaceae</taxon>
        <taxon>Agromyces</taxon>
    </lineage>
</organism>
<dbReference type="InterPro" id="IPR027417">
    <property type="entry name" value="P-loop_NTPase"/>
</dbReference>
<dbReference type="Gene3D" id="3.40.50.300">
    <property type="entry name" value="P-loop containing nucleotide triphosphate hydrolases"/>
    <property type="match status" value="3"/>
</dbReference>
<evidence type="ECO:0000313" key="14">
    <source>
        <dbReference type="EMBL" id="MTH68575.1"/>
    </source>
</evidence>
<dbReference type="GO" id="GO:0003677">
    <property type="term" value="F:DNA binding"/>
    <property type="evidence" value="ECO:0007669"/>
    <property type="project" value="InterPro"/>
</dbReference>
<keyword evidence="5 10" id="KW-0067">ATP-binding</keyword>